<dbReference type="Proteomes" id="UP000193411">
    <property type="component" value="Unassembled WGS sequence"/>
</dbReference>
<name>A0A1Y2HVG2_9FUNG</name>
<feature type="compositionally biased region" description="Basic and acidic residues" evidence="1">
    <location>
        <begin position="1026"/>
        <end position="1043"/>
    </location>
</feature>
<proteinExistence type="predicted"/>
<dbReference type="AlphaFoldDB" id="A0A1Y2HVG2"/>
<comment type="caution">
    <text evidence="2">The sequence shown here is derived from an EMBL/GenBank/DDBJ whole genome shotgun (WGS) entry which is preliminary data.</text>
</comment>
<protein>
    <submittedName>
        <fullName evidence="2">Uncharacterized protein</fullName>
    </submittedName>
</protein>
<dbReference type="EMBL" id="MCFL01000014">
    <property type="protein sequence ID" value="ORZ37122.1"/>
    <property type="molecule type" value="Genomic_DNA"/>
</dbReference>
<reference evidence="2 3" key="1">
    <citation type="submission" date="2016-07" db="EMBL/GenBank/DDBJ databases">
        <title>Pervasive Adenine N6-methylation of Active Genes in Fungi.</title>
        <authorList>
            <consortium name="DOE Joint Genome Institute"/>
            <person name="Mondo S.J."/>
            <person name="Dannebaum R.O."/>
            <person name="Kuo R.C."/>
            <person name="Labutti K."/>
            <person name="Haridas S."/>
            <person name="Kuo A."/>
            <person name="Salamov A."/>
            <person name="Ahrendt S.R."/>
            <person name="Lipzen A."/>
            <person name="Sullivan W."/>
            <person name="Andreopoulos W.B."/>
            <person name="Clum A."/>
            <person name="Lindquist E."/>
            <person name="Daum C."/>
            <person name="Ramamoorthy G.K."/>
            <person name="Gryganskyi A."/>
            <person name="Culley D."/>
            <person name="Magnuson J.K."/>
            <person name="James T.Y."/>
            <person name="O'Malley M.A."/>
            <person name="Stajich J.E."/>
            <person name="Spatafora J.W."/>
            <person name="Visel A."/>
            <person name="Grigoriev I.V."/>
        </authorList>
    </citation>
    <scope>NUCLEOTIDE SEQUENCE [LARGE SCALE GENOMIC DNA]</scope>
    <source>
        <strain evidence="2 3">PL171</strain>
    </source>
</reference>
<accession>A0A1Y2HVG2</accession>
<evidence type="ECO:0000313" key="2">
    <source>
        <dbReference type="EMBL" id="ORZ37122.1"/>
    </source>
</evidence>
<organism evidence="2 3">
    <name type="scientific">Catenaria anguillulae PL171</name>
    <dbReference type="NCBI Taxonomy" id="765915"/>
    <lineage>
        <taxon>Eukaryota</taxon>
        <taxon>Fungi</taxon>
        <taxon>Fungi incertae sedis</taxon>
        <taxon>Blastocladiomycota</taxon>
        <taxon>Blastocladiomycetes</taxon>
        <taxon>Blastocladiales</taxon>
        <taxon>Catenariaceae</taxon>
        <taxon>Catenaria</taxon>
    </lineage>
</organism>
<sequence>MDAQATPNATDSDAAAMDQQVVVGMVPLANACVLLCTHSARYALQIQSSHLMPARSGAPSAAHVNPFAWTLLPEPGPATLFGSIFGKFTSAGPTSVLAVALADNARHALVLTSRSLELWGPAHGGGPHAALELKRQSVKSIEHVVLGDSKDQYAITHIASSTVPLTNSDASPESHAQAHPIVVAVRAHGRSGAVQLRTVHDPWSRDAAVSNARPVEAGAASTLDPIRNVHFVALAQCKVVVQSASGIEVVTDAGAKAYLWNAGKRWFVASAPLVLGNQQQNDQQVPSIVLLELSRGMYEFRAAGFDRPATASSSALLTPASAASAGVAAGARDLFTPQRTVSPTALAPPTPLPPRTPRAQLALESIAHMSDAAKHLFDRANNLFRAHAGMQVPRDEELEHVARAFVHMGMQQPEAAEEYSDRLMHLADLVTTVVARGQADQESNGGLETRIGEQPRARVWHAAVALAIVGAQASDQVERTGGTQSARYYVQVTKDDRDDAQGKFVSKAAARYWAAMQATDGARAVSKSHVLDPFVAVLRGAMADAALALADMLAVEAEVEAIVGIAVDVAEWLIRQGDKGTAGSEHVKDALTLAEATLAAAHVLTLAHAGLASDVSTHAWRDAVRTLAQVNPLQAYALAQMHDSHVELRAQILAAGHLPNADEAMDTELHADQEFANALFKTLLAAAEDTEPAGEVSARWSVAVDKAVKFPDRFEVFLDGGRLGRVQVPSLVLAHYFVAVGNYAEAMPHWSNVMRTTPVEATAVQAVSALYFYQWVLRDQPSVRRVVDMAVVDHYQALLECQRDLATTIAAAAGLCVAPGSYGHHADMPAALVDVDVPEYVQLTVKRGGRLPLPWLIDAATPAVLVRLAHVLAKAPEAVVGPTVRHLLWTKVYHRALYLIATVPMGEDMGVFCDCEQGRQEWLRYMMPHRLAPRAWAGATDAMRALTLDQVRTVDAEVGGLHWGMIAVADVDAKVGGYAQRMWEKAKDGRVVEVKHAIATLDAVFRKDEDQAQDVDMDDEEQTQDGDNRDESMMVETERRFDEQEQQQQQLADEDAMEL</sequence>
<gene>
    <name evidence="2" type="ORF">BCR44DRAFT_1053082</name>
</gene>
<keyword evidence="3" id="KW-1185">Reference proteome</keyword>
<feature type="compositionally biased region" description="Acidic residues" evidence="1">
    <location>
        <begin position="1011"/>
        <end position="1024"/>
    </location>
</feature>
<feature type="region of interest" description="Disordered" evidence="1">
    <location>
        <begin position="1009"/>
        <end position="1059"/>
    </location>
</feature>
<evidence type="ECO:0000256" key="1">
    <source>
        <dbReference type="SAM" id="MobiDB-lite"/>
    </source>
</evidence>
<evidence type="ECO:0000313" key="3">
    <source>
        <dbReference type="Proteomes" id="UP000193411"/>
    </source>
</evidence>